<dbReference type="Pfam" id="PF00535">
    <property type="entry name" value="Glycos_transf_2"/>
    <property type="match status" value="1"/>
</dbReference>
<evidence type="ECO:0000256" key="4">
    <source>
        <dbReference type="ARBA" id="ARBA00022679"/>
    </source>
</evidence>
<dbReference type="Gene3D" id="3.40.50.12580">
    <property type="match status" value="1"/>
</dbReference>
<dbReference type="HOGENOM" id="CLU_006538_1_0_11"/>
<evidence type="ECO:0000256" key="3">
    <source>
        <dbReference type="ARBA" id="ARBA00022475"/>
    </source>
</evidence>
<keyword evidence="5" id="KW-0777">Teichoic acid biosynthesis</keyword>
<proteinExistence type="inferred from homology"/>
<keyword evidence="6" id="KW-0472">Membrane</keyword>
<dbReference type="GO" id="GO:0019350">
    <property type="term" value="P:teichoic acid biosynthetic process"/>
    <property type="evidence" value="ECO:0007669"/>
    <property type="project" value="UniProtKB-KW"/>
</dbReference>
<dbReference type="InterPro" id="IPR029044">
    <property type="entry name" value="Nucleotide-diphossugar_trans"/>
</dbReference>
<keyword evidence="10" id="KW-1185">Reference proteome</keyword>
<dbReference type="AlphaFoldDB" id="C5C149"/>
<comment type="subcellular location">
    <subcellularLocation>
        <location evidence="1">Cell membrane</location>
        <topology evidence="1">Peripheral membrane protein</topology>
    </subcellularLocation>
</comment>
<evidence type="ECO:0000256" key="2">
    <source>
        <dbReference type="ARBA" id="ARBA00010488"/>
    </source>
</evidence>
<dbReference type="Proteomes" id="UP000007962">
    <property type="component" value="Chromosome"/>
</dbReference>
<evidence type="ECO:0000256" key="7">
    <source>
        <dbReference type="SAM" id="MobiDB-lite"/>
    </source>
</evidence>
<dbReference type="InterPro" id="IPR050834">
    <property type="entry name" value="Glycosyltransf_2"/>
</dbReference>
<dbReference type="Gene3D" id="3.90.550.10">
    <property type="entry name" value="Spore Coat Polysaccharide Biosynthesis Protein SpsA, Chain A"/>
    <property type="match status" value="1"/>
</dbReference>
<evidence type="ECO:0000256" key="6">
    <source>
        <dbReference type="ARBA" id="ARBA00023136"/>
    </source>
</evidence>
<dbReference type="InterPro" id="IPR007554">
    <property type="entry name" value="Glycerophosphate_synth"/>
</dbReference>
<dbReference type="PANTHER" id="PTHR43685:SF2">
    <property type="entry name" value="GLYCOSYLTRANSFERASE 2-LIKE DOMAIN-CONTAINING PROTEIN"/>
    <property type="match status" value="1"/>
</dbReference>
<evidence type="ECO:0000256" key="1">
    <source>
        <dbReference type="ARBA" id="ARBA00004202"/>
    </source>
</evidence>
<dbReference type="InterPro" id="IPR043149">
    <property type="entry name" value="TagF_N"/>
</dbReference>
<evidence type="ECO:0000313" key="10">
    <source>
        <dbReference type="Proteomes" id="UP000007962"/>
    </source>
</evidence>
<dbReference type="Pfam" id="PF04464">
    <property type="entry name" value="Glyphos_transf"/>
    <property type="match status" value="1"/>
</dbReference>
<dbReference type="CAZy" id="GT2">
    <property type="family name" value="Glycosyltransferase Family 2"/>
</dbReference>
<accession>C5C149</accession>
<comment type="similarity">
    <text evidence="2">Belongs to the CDP-glycerol glycerophosphotransferase family.</text>
</comment>
<dbReference type="GO" id="GO:0047355">
    <property type="term" value="F:CDP-glycerol glycerophosphotransferase activity"/>
    <property type="evidence" value="ECO:0007669"/>
    <property type="project" value="InterPro"/>
</dbReference>
<protein>
    <submittedName>
        <fullName evidence="9">Glycosyl transferase family 2</fullName>
    </submittedName>
</protein>
<dbReference type="EMBL" id="CP001618">
    <property type="protein sequence ID" value="ACQ79453.1"/>
    <property type="molecule type" value="Genomic_DNA"/>
</dbReference>
<dbReference type="KEGG" id="bcv:Bcav_1193"/>
<feature type="domain" description="Glycosyltransferase 2-like" evidence="8">
    <location>
        <begin position="18"/>
        <end position="186"/>
    </location>
</feature>
<dbReference type="RefSeq" id="WP_015881693.1">
    <property type="nucleotide sequence ID" value="NC_012669.1"/>
</dbReference>
<gene>
    <name evidence="9" type="ordered locus">Bcav_1193</name>
</gene>
<keyword evidence="4 9" id="KW-0808">Transferase</keyword>
<dbReference type="SUPFAM" id="SSF53448">
    <property type="entry name" value="Nucleotide-diphospho-sugar transferases"/>
    <property type="match status" value="1"/>
</dbReference>
<dbReference type="InterPro" id="IPR001173">
    <property type="entry name" value="Glyco_trans_2-like"/>
</dbReference>
<reference evidence="9 10" key="1">
    <citation type="journal article" date="2009" name="Stand. Genomic Sci.">
        <title>Complete genome sequence of Beutenbergia cavernae type strain (HKI 0122).</title>
        <authorList>
            <person name="Land M."/>
            <person name="Pukall R."/>
            <person name="Abt B."/>
            <person name="Goker M."/>
            <person name="Rohde M."/>
            <person name="Glavina Del Rio T."/>
            <person name="Tice H."/>
            <person name="Copeland A."/>
            <person name="Cheng J.F."/>
            <person name="Lucas S."/>
            <person name="Chen F."/>
            <person name="Nolan M."/>
            <person name="Bruce D."/>
            <person name="Goodwin L."/>
            <person name="Pitluck S."/>
            <person name="Ivanova N."/>
            <person name="Mavromatis K."/>
            <person name="Ovchinnikova G."/>
            <person name="Pati A."/>
            <person name="Chen A."/>
            <person name="Palaniappan K."/>
            <person name="Hauser L."/>
            <person name="Chang Y.J."/>
            <person name="Jefferies C.C."/>
            <person name="Saunders E."/>
            <person name="Brettin T."/>
            <person name="Detter J.C."/>
            <person name="Han C."/>
            <person name="Chain P."/>
            <person name="Bristow J."/>
            <person name="Eisen J.A."/>
            <person name="Markowitz V."/>
            <person name="Hugenholtz P."/>
            <person name="Kyrpides N.C."/>
            <person name="Klenk H.P."/>
            <person name="Lapidus A."/>
        </authorList>
    </citation>
    <scope>NUCLEOTIDE SEQUENCE [LARGE SCALE GENOMIC DNA]</scope>
    <source>
        <strain evidence="10">ATCC BAA-8 / DSM 12333 / NBRC 16432</strain>
    </source>
</reference>
<sequence>MPEQIDPTSPLGPEPLFSVVTAVHNVERFLDAFTASLDAQTFSHDRFEIIAVDDGSTDASRAKLETWSRSTDIHVTVVSQENAGQGEARNRGIGLARGRWVTFPDPDDWLADDYLARVSTFIERNPTASMVATSRVMYFEAEDRIADTHPLVRMFGNGDQLVDLRRAPHHFHGSAPAAFVRREILQREAIAFDPRIRPNFEDGHFCCSYLLATEPLVGFVGSAKYYYRKRQDGSSTLQRSREDSGRYLSVPRYGYLDVLRQAAERHGEAPGWLQTFVLYELSWYFEEQARPTGGSPITHGEVAAGFLETLALISTYLQERWIESFNLRRFDREWRDILLHGFRGEPWHTPYVVLREFDGVRREQRIVYRYAGEAPTEELFVAGARVTPTAHKSRAIRYYDRTLLRERIAWVPVGGELQVWLDGAPVELRRSEPPTKPRALDVPPLRPADAQNGAPAGRAERLRYMLGAIRKDLRARERLVRAGARTRRARGEFQDAWTFMDRVRDADDNAERLFRYVRTHEPSINAWFVLDKRSPDWARLTKDGFGDRLVHYGSTRWTVLMLHTRHLISSHVDRAQHDPQPLVWWGPRTWDFTFLQHGVIKDDISRWLNTKRIDLFVTSTPGEHESVVGDDTGYKFTTKEAKLVGLARFDRLRELGAATPPAQRDLILVAPTWRSWLMSKDPRDVTGHSLVTADFFQSEFASNWLGFLKSDELARLARSSGKTVAFLPHPNLQPILDELDLPAHVQPLTFHGEDVQQFFARSAAFVTDYSSMAFNAAYIDRPVLYFQFDYDRVMRGGHTGREDYFQYGRDGFGPVAETLEDAIDALGKVAADGWRPSAEHDARIDRTFPERDGGCCARTVAAVRALEARGA</sequence>
<dbReference type="GO" id="GO:0005886">
    <property type="term" value="C:plasma membrane"/>
    <property type="evidence" value="ECO:0007669"/>
    <property type="project" value="UniProtKB-SubCell"/>
</dbReference>
<keyword evidence="3" id="KW-1003">Cell membrane</keyword>
<organism evidence="9 10">
    <name type="scientific">Beutenbergia cavernae (strain ATCC BAA-8 / DSM 12333 / CCUG 43141 / JCM 11478 / NBRC 16432 / NCIMB 13614 / HKI 0122)</name>
    <dbReference type="NCBI Taxonomy" id="471853"/>
    <lineage>
        <taxon>Bacteria</taxon>
        <taxon>Bacillati</taxon>
        <taxon>Actinomycetota</taxon>
        <taxon>Actinomycetes</taxon>
        <taxon>Micrococcales</taxon>
        <taxon>Beutenbergiaceae</taxon>
        <taxon>Beutenbergia</taxon>
    </lineage>
</organism>
<dbReference type="eggNOG" id="COG1887">
    <property type="taxonomic scope" value="Bacteria"/>
</dbReference>
<name>C5C149_BEUC1</name>
<dbReference type="InterPro" id="IPR043148">
    <property type="entry name" value="TagF_C"/>
</dbReference>
<dbReference type="Gene3D" id="3.40.50.11820">
    <property type="match status" value="1"/>
</dbReference>
<evidence type="ECO:0000256" key="5">
    <source>
        <dbReference type="ARBA" id="ARBA00022944"/>
    </source>
</evidence>
<dbReference type="STRING" id="471853.Bcav_1193"/>
<dbReference type="PANTHER" id="PTHR43685">
    <property type="entry name" value="GLYCOSYLTRANSFERASE"/>
    <property type="match status" value="1"/>
</dbReference>
<dbReference type="CDD" id="cd00761">
    <property type="entry name" value="Glyco_tranf_GTA_type"/>
    <property type="match status" value="1"/>
</dbReference>
<evidence type="ECO:0000313" key="9">
    <source>
        <dbReference type="EMBL" id="ACQ79453.1"/>
    </source>
</evidence>
<evidence type="ECO:0000259" key="8">
    <source>
        <dbReference type="Pfam" id="PF00535"/>
    </source>
</evidence>
<feature type="region of interest" description="Disordered" evidence="7">
    <location>
        <begin position="431"/>
        <end position="454"/>
    </location>
</feature>
<dbReference type="eggNOG" id="COG1216">
    <property type="taxonomic scope" value="Bacteria"/>
</dbReference>